<feature type="compositionally biased region" description="Polar residues" evidence="1">
    <location>
        <begin position="30"/>
        <end position="47"/>
    </location>
</feature>
<dbReference type="EMBL" id="CP118166">
    <property type="protein sequence ID" value="WDI31149.1"/>
    <property type="molecule type" value="Genomic_DNA"/>
</dbReference>
<sequence>MRSIIALLAACSLIATPPAFAQDSFGGKPTKQNTQPAPVQNQQGDNRVQSQQPNVSQPQQNVTNKAAPHSDPQSAAELQDYGVAATNQLHTGAMHGPTPASIPGGQVITTKGVAELMQGGQTPYLVLDILGGQEIIPGAVFAVPAHQPGNFNDQTQNEFSRFLMQMTGGNKEVPLILYCQSTQCWMSYNAALRAINMGYTNVLWYRGGIEAWKAAGHQTTYPQ</sequence>
<dbReference type="RefSeq" id="WP_274492972.1">
    <property type="nucleotide sequence ID" value="NZ_CP118166.1"/>
</dbReference>
<dbReference type="KEGG" id="hfl:PUV54_14455"/>
<name>A0AAE9ZAZ6_9PROT</name>
<dbReference type="Proteomes" id="UP001214043">
    <property type="component" value="Chromosome"/>
</dbReference>
<dbReference type="SMART" id="SM00450">
    <property type="entry name" value="RHOD"/>
    <property type="match status" value="1"/>
</dbReference>
<protein>
    <submittedName>
        <fullName evidence="4">Rhodanese-like domain-containing protein</fullName>
    </submittedName>
</protein>
<dbReference type="Gene3D" id="3.40.250.10">
    <property type="entry name" value="Rhodanese-like domain"/>
    <property type="match status" value="1"/>
</dbReference>
<dbReference type="Pfam" id="PF00581">
    <property type="entry name" value="Rhodanese"/>
    <property type="match status" value="1"/>
</dbReference>
<evidence type="ECO:0000313" key="4">
    <source>
        <dbReference type="EMBL" id="WDI31149.1"/>
    </source>
</evidence>
<dbReference type="InterPro" id="IPR036873">
    <property type="entry name" value="Rhodanese-like_dom_sf"/>
</dbReference>
<feature type="signal peptide" evidence="2">
    <location>
        <begin position="1"/>
        <end position="21"/>
    </location>
</feature>
<evidence type="ECO:0000256" key="1">
    <source>
        <dbReference type="SAM" id="MobiDB-lite"/>
    </source>
</evidence>
<feature type="region of interest" description="Disordered" evidence="1">
    <location>
        <begin position="24"/>
        <end position="74"/>
    </location>
</feature>
<evidence type="ECO:0000313" key="5">
    <source>
        <dbReference type="Proteomes" id="UP001214043"/>
    </source>
</evidence>
<gene>
    <name evidence="4" type="ORF">PUV54_14455</name>
</gene>
<accession>A0AAE9ZAZ6</accession>
<feature type="compositionally biased region" description="Low complexity" evidence="1">
    <location>
        <begin position="48"/>
        <end position="61"/>
    </location>
</feature>
<dbReference type="AlphaFoldDB" id="A0AAE9ZAZ6"/>
<proteinExistence type="predicted"/>
<dbReference type="PROSITE" id="PS50206">
    <property type="entry name" value="RHODANESE_3"/>
    <property type="match status" value="1"/>
</dbReference>
<evidence type="ECO:0000256" key="2">
    <source>
        <dbReference type="SAM" id="SignalP"/>
    </source>
</evidence>
<reference evidence="4" key="1">
    <citation type="submission" date="2023-02" db="EMBL/GenBank/DDBJ databases">
        <title>Genome sequence of Hyphococcus flavus.</title>
        <authorList>
            <person name="Rong J.-C."/>
            <person name="Zhao Q."/>
            <person name="Yi M."/>
            <person name="Wu J.-Y."/>
        </authorList>
    </citation>
    <scope>NUCLEOTIDE SEQUENCE</scope>
    <source>
        <strain evidence="4">MCCC 1K03223</strain>
    </source>
</reference>
<feature type="domain" description="Rhodanese" evidence="3">
    <location>
        <begin position="155"/>
        <end position="221"/>
    </location>
</feature>
<keyword evidence="2" id="KW-0732">Signal</keyword>
<evidence type="ECO:0000259" key="3">
    <source>
        <dbReference type="PROSITE" id="PS50206"/>
    </source>
</evidence>
<dbReference type="SUPFAM" id="SSF52821">
    <property type="entry name" value="Rhodanese/Cell cycle control phosphatase"/>
    <property type="match status" value="1"/>
</dbReference>
<dbReference type="InterPro" id="IPR001763">
    <property type="entry name" value="Rhodanese-like_dom"/>
</dbReference>
<dbReference type="CDD" id="cd00158">
    <property type="entry name" value="RHOD"/>
    <property type="match status" value="1"/>
</dbReference>
<organism evidence="4 5">
    <name type="scientific">Hyphococcus flavus</name>
    <dbReference type="NCBI Taxonomy" id="1866326"/>
    <lineage>
        <taxon>Bacteria</taxon>
        <taxon>Pseudomonadati</taxon>
        <taxon>Pseudomonadota</taxon>
        <taxon>Alphaproteobacteria</taxon>
        <taxon>Parvularculales</taxon>
        <taxon>Parvularculaceae</taxon>
        <taxon>Hyphococcus</taxon>
    </lineage>
</organism>
<feature type="chain" id="PRO_5042273266" evidence="2">
    <location>
        <begin position="22"/>
        <end position="223"/>
    </location>
</feature>
<keyword evidence="5" id="KW-1185">Reference proteome</keyword>